<dbReference type="Gene3D" id="3.40.50.1580">
    <property type="entry name" value="Nucleoside phosphorylase domain"/>
    <property type="match status" value="1"/>
</dbReference>
<dbReference type="GO" id="GO:0006218">
    <property type="term" value="P:uridine catabolic process"/>
    <property type="evidence" value="ECO:0007669"/>
    <property type="project" value="TreeGrafter"/>
</dbReference>
<evidence type="ECO:0000313" key="2">
    <source>
        <dbReference type="EMBL" id="CAE0371944.1"/>
    </source>
</evidence>
<dbReference type="PANTHER" id="PTHR43691">
    <property type="entry name" value="URIDINE PHOSPHORYLASE"/>
    <property type="match status" value="1"/>
</dbReference>
<name>A0A7S3K341_9STRA</name>
<reference evidence="2" key="1">
    <citation type="submission" date="2021-01" db="EMBL/GenBank/DDBJ databases">
        <authorList>
            <person name="Corre E."/>
            <person name="Pelletier E."/>
            <person name="Niang G."/>
            <person name="Scheremetjew M."/>
            <person name="Finn R."/>
            <person name="Kale V."/>
            <person name="Holt S."/>
            <person name="Cochrane G."/>
            <person name="Meng A."/>
            <person name="Brown T."/>
            <person name="Cohen L."/>
        </authorList>
    </citation>
    <scope>NUCLEOTIDE SEQUENCE</scope>
    <source>
        <strain evidence="2">CCMP1510</strain>
    </source>
</reference>
<dbReference type="InterPro" id="IPR035994">
    <property type="entry name" value="Nucleoside_phosphorylase_sf"/>
</dbReference>
<dbReference type="EMBL" id="HBIJ01019410">
    <property type="protein sequence ID" value="CAE0371944.1"/>
    <property type="molecule type" value="Transcribed_RNA"/>
</dbReference>
<dbReference type="InterPro" id="IPR000845">
    <property type="entry name" value="Nucleoside_phosphorylase_d"/>
</dbReference>
<dbReference type="PANTHER" id="PTHR43691:SF14">
    <property type="entry name" value="URIDINE PHOSPHORYLASE"/>
    <property type="match status" value="1"/>
</dbReference>
<sequence length="284" mass="30171">MSEKNYYSDTNGVPKDSNGRVTHVGVGLGDLANRILTVGSLSRAESLSSFLEDVQIIRSSRGFTSFSGKFQTVPVSIIATGMGSAMMDFLVREARAVINGPMAIVRLGTCGGIGIKPGVIVANTPGSYAITRQPDAWMTTESSSGSPYKSSRIALPNKLLAELVFSKLASSPNQITVIEGLNASTDSFYSSQGRLDPCFDDRNENWSSEFLRQDTISVEMESFHLLHLANCAKPSAPIAAATTAIVCADRTSGNVILAADLPLLERSAGSAILQALVEFNLNSV</sequence>
<dbReference type="AlphaFoldDB" id="A0A7S3K341"/>
<feature type="domain" description="Nucleoside phosphorylase" evidence="1">
    <location>
        <begin position="35"/>
        <end position="241"/>
    </location>
</feature>
<dbReference type="Pfam" id="PF01048">
    <property type="entry name" value="PNP_UDP_1"/>
    <property type="match status" value="1"/>
</dbReference>
<evidence type="ECO:0000259" key="1">
    <source>
        <dbReference type="Pfam" id="PF01048"/>
    </source>
</evidence>
<organism evidence="2">
    <name type="scientific">Aureoumbra lagunensis</name>
    <dbReference type="NCBI Taxonomy" id="44058"/>
    <lineage>
        <taxon>Eukaryota</taxon>
        <taxon>Sar</taxon>
        <taxon>Stramenopiles</taxon>
        <taxon>Ochrophyta</taxon>
        <taxon>Pelagophyceae</taxon>
        <taxon>Pelagomonadales</taxon>
        <taxon>Aureoumbra</taxon>
    </lineage>
</organism>
<protein>
    <recommendedName>
        <fullName evidence="1">Nucleoside phosphorylase domain-containing protein</fullName>
    </recommendedName>
</protein>
<gene>
    <name evidence="2" type="ORF">ALAG00032_LOCUS12726</name>
</gene>
<accession>A0A7S3K341</accession>
<dbReference type="GO" id="GO:0004850">
    <property type="term" value="F:uridine phosphorylase activity"/>
    <property type="evidence" value="ECO:0007669"/>
    <property type="project" value="TreeGrafter"/>
</dbReference>
<proteinExistence type="predicted"/>
<dbReference type="SUPFAM" id="SSF53167">
    <property type="entry name" value="Purine and uridine phosphorylases"/>
    <property type="match status" value="1"/>
</dbReference>
<dbReference type="GO" id="GO:0005829">
    <property type="term" value="C:cytosol"/>
    <property type="evidence" value="ECO:0007669"/>
    <property type="project" value="TreeGrafter"/>
</dbReference>